<comment type="cofactor">
    <cofactor evidence="1 6">
        <name>Ca(2+)</name>
        <dbReference type="ChEBI" id="CHEBI:29108"/>
    </cofactor>
</comment>
<feature type="transmembrane region" description="Helical" evidence="10">
    <location>
        <begin position="74"/>
        <end position="92"/>
    </location>
</feature>
<comment type="caution">
    <text evidence="11">The sequence shown here is derived from an EMBL/GenBank/DDBJ whole genome shotgun (WGS) entry which is preliminary data.</text>
</comment>
<keyword evidence="8" id="KW-0326">Glycosidase</keyword>
<dbReference type="OrthoDB" id="8118055at2759"/>
<evidence type="ECO:0000256" key="8">
    <source>
        <dbReference type="RuleBase" id="RU361193"/>
    </source>
</evidence>
<gene>
    <name evidence="11" type="ORF">EMPS_00525</name>
</gene>
<dbReference type="Gene3D" id="1.50.10.10">
    <property type="match status" value="1"/>
</dbReference>
<dbReference type="EC" id="3.2.1.-" evidence="8"/>
<feature type="region of interest" description="Disordered" evidence="9">
    <location>
        <begin position="24"/>
        <end position="44"/>
    </location>
</feature>
<evidence type="ECO:0000256" key="10">
    <source>
        <dbReference type="SAM" id="Phobius"/>
    </source>
</evidence>
<reference evidence="11" key="2">
    <citation type="journal article" date="2022" name="Microbiol. Resour. Announc.">
        <title>Whole-Genome Sequence of Entomortierella parvispora E1425, a Mucoromycotan Fungus Associated with Burkholderiaceae-Related Endosymbiotic Bacteria.</title>
        <authorList>
            <person name="Herlambang A."/>
            <person name="Guo Y."/>
            <person name="Takashima Y."/>
            <person name="Narisawa K."/>
            <person name="Ohta H."/>
            <person name="Nishizawa T."/>
        </authorList>
    </citation>
    <scope>NUCLEOTIDE SEQUENCE</scope>
    <source>
        <strain evidence="11">E1425</strain>
    </source>
</reference>
<keyword evidence="12" id="KW-1185">Reference proteome</keyword>
<proteinExistence type="inferred from homology"/>
<evidence type="ECO:0000256" key="6">
    <source>
        <dbReference type="PIRSR" id="PIRSR601382-2"/>
    </source>
</evidence>
<dbReference type="InterPro" id="IPR012341">
    <property type="entry name" value="6hp_glycosidase-like_sf"/>
</dbReference>
<feature type="disulfide bond" evidence="7">
    <location>
        <begin position="521"/>
        <end position="550"/>
    </location>
</feature>
<evidence type="ECO:0000256" key="7">
    <source>
        <dbReference type="PIRSR" id="PIRSR601382-3"/>
    </source>
</evidence>
<accession>A0A9P3H154</accession>
<keyword evidence="4 8" id="KW-0378">Hydrolase</keyword>
<keyword evidence="5 7" id="KW-1015">Disulfide bond</keyword>
<keyword evidence="10" id="KW-1133">Transmembrane helix</keyword>
<evidence type="ECO:0000313" key="12">
    <source>
        <dbReference type="Proteomes" id="UP000827284"/>
    </source>
</evidence>
<dbReference type="PANTHER" id="PTHR11742">
    <property type="entry name" value="MANNOSYL-OLIGOSACCHARIDE ALPHA-1,2-MANNOSIDASE-RELATED"/>
    <property type="match status" value="1"/>
</dbReference>
<dbReference type="GO" id="GO:0036503">
    <property type="term" value="P:ERAD pathway"/>
    <property type="evidence" value="ECO:0007669"/>
    <property type="project" value="UniProtKB-ARBA"/>
</dbReference>
<feature type="binding site" evidence="6">
    <location>
        <position position="699"/>
    </location>
    <ligand>
        <name>Ca(2+)</name>
        <dbReference type="ChEBI" id="CHEBI:29108"/>
    </ligand>
</feature>
<keyword evidence="10" id="KW-0472">Membrane</keyword>
<evidence type="ECO:0000256" key="3">
    <source>
        <dbReference type="ARBA" id="ARBA00007658"/>
    </source>
</evidence>
<dbReference type="GO" id="GO:0005975">
    <property type="term" value="P:carbohydrate metabolic process"/>
    <property type="evidence" value="ECO:0007669"/>
    <property type="project" value="InterPro"/>
</dbReference>
<feature type="region of interest" description="Disordered" evidence="9">
    <location>
        <begin position="111"/>
        <end position="130"/>
    </location>
</feature>
<comment type="pathway">
    <text evidence="2">Protein modification; protein glycosylation.</text>
</comment>
<dbReference type="InterPro" id="IPR036026">
    <property type="entry name" value="Seven-hairpin_glycosidases"/>
</dbReference>
<dbReference type="AlphaFoldDB" id="A0A9P3H154"/>
<dbReference type="Proteomes" id="UP000827284">
    <property type="component" value="Unassembled WGS sequence"/>
</dbReference>
<evidence type="ECO:0000256" key="1">
    <source>
        <dbReference type="ARBA" id="ARBA00001913"/>
    </source>
</evidence>
<evidence type="ECO:0000256" key="4">
    <source>
        <dbReference type="ARBA" id="ARBA00022801"/>
    </source>
</evidence>
<dbReference type="PRINTS" id="PR00747">
    <property type="entry name" value="GLYHDRLASE47"/>
</dbReference>
<comment type="similarity">
    <text evidence="3 8">Belongs to the glycosyl hydrolase 47 family.</text>
</comment>
<organism evidence="11 12">
    <name type="scientific">Entomortierella parvispora</name>
    <dbReference type="NCBI Taxonomy" id="205924"/>
    <lineage>
        <taxon>Eukaryota</taxon>
        <taxon>Fungi</taxon>
        <taxon>Fungi incertae sedis</taxon>
        <taxon>Mucoromycota</taxon>
        <taxon>Mortierellomycotina</taxon>
        <taxon>Mortierellomycetes</taxon>
        <taxon>Mortierellales</taxon>
        <taxon>Mortierellaceae</taxon>
        <taxon>Entomortierella</taxon>
    </lineage>
</organism>
<keyword evidence="10" id="KW-0812">Transmembrane</keyword>
<dbReference type="SUPFAM" id="SSF48225">
    <property type="entry name" value="Seven-hairpin glycosidases"/>
    <property type="match status" value="1"/>
</dbReference>
<dbReference type="InterPro" id="IPR050749">
    <property type="entry name" value="Glycosyl_Hydrolase_47"/>
</dbReference>
<name>A0A9P3H154_9FUNG</name>
<dbReference type="GO" id="GO:0016020">
    <property type="term" value="C:membrane"/>
    <property type="evidence" value="ECO:0007669"/>
    <property type="project" value="InterPro"/>
</dbReference>
<evidence type="ECO:0000313" key="11">
    <source>
        <dbReference type="EMBL" id="GJJ68179.1"/>
    </source>
</evidence>
<evidence type="ECO:0000256" key="9">
    <source>
        <dbReference type="SAM" id="MobiDB-lite"/>
    </source>
</evidence>
<dbReference type="GO" id="GO:0004571">
    <property type="term" value="F:mannosyl-oligosaccharide 1,2-alpha-mannosidase activity"/>
    <property type="evidence" value="ECO:0007669"/>
    <property type="project" value="InterPro"/>
</dbReference>
<protein>
    <recommendedName>
        <fullName evidence="8">alpha-1,2-Mannosidase</fullName>
        <ecNumber evidence="8">3.2.1.-</ecNumber>
    </recommendedName>
</protein>
<dbReference type="InterPro" id="IPR001382">
    <property type="entry name" value="Glyco_hydro_47"/>
</dbReference>
<keyword evidence="6" id="KW-0106">Calcium</keyword>
<dbReference type="EMBL" id="BQFW01000001">
    <property type="protein sequence ID" value="GJJ68179.1"/>
    <property type="molecule type" value="Genomic_DNA"/>
</dbReference>
<dbReference type="GO" id="GO:0005783">
    <property type="term" value="C:endoplasmic reticulum"/>
    <property type="evidence" value="ECO:0007669"/>
    <property type="project" value="TreeGrafter"/>
</dbReference>
<dbReference type="GO" id="GO:0005509">
    <property type="term" value="F:calcium ion binding"/>
    <property type="evidence" value="ECO:0007669"/>
    <property type="project" value="InterPro"/>
</dbReference>
<evidence type="ECO:0000256" key="5">
    <source>
        <dbReference type="ARBA" id="ARBA00023157"/>
    </source>
</evidence>
<dbReference type="Pfam" id="PF01532">
    <property type="entry name" value="Glyco_hydro_47"/>
    <property type="match status" value="1"/>
</dbReference>
<feature type="compositionally biased region" description="Low complexity" evidence="9">
    <location>
        <begin position="25"/>
        <end position="44"/>
    </location>
</feature>
<sequence length="713" mass="78256">MGHEQTSLSPADARVLTRTAIGAGSSSSFSSSSSSLTSSSSSPLLPSHRFFSTSTLKASPFYAIPVHYLRRKGVLMVLLCMGVIAYIHYQFLMPSPSSSLFGVGGRMGGRGGDLKSRGKSGSGTNGDEALDYSKLDLGDIRERPPVGPAPVDGVDEDGFEILEEDRVRMMDLPDPASESKQQIIGPSRRPTIQFNADPSKEGIINLSGGLERDRQQFVKGMIQHAWAGYVQHAAPHDELKSVTGDKMDPLHGWGTTLLESLDTLKLVGLESEYLAAKEMFLKQVPVHNWGVGDSQDRKEGSIDAEASGQDIGFFESVVRYLGGLLSIRELESKDKNLKDDPRILQSAVDLSNRLVMAFQGVNGALPASRIFANGTLGSNEVLFGKTSLAEVGTFQLEFRKLAQLANDEKYSTLAQRNADFLSSLKPKIPGLYPAYFDPEAGVGQEYVASFGSLSDSFYEYLLKSYMLTNDDKFKDQYIVAVDAMHQYLISRPSKKSEPYLVLGVYNTATRTLVPKMDHLSCFAPGLLALGSRVLDRSKDLAVARGLMETCVLSYKNSATGLGADEIAFLVSGGGHDEKIGTGTTDILNKGKEFEMPQPTGFYVLDSEYELRPETVESLFIMYRVTGETKYRDYAWAIAQSIEKNCKTKYGYSTLANVMDISEGMTDRMPSHFLAQTLKYLYLIFSPPDLASLDEFLFTTEGHMMSYPIPFKDA</sequence>
<reference evidence="11" key="1">
    <citation type="submission" date="2021-11" db="EMBL/GenBank/DDBJ databases">
        <authorList>
            <person name="Herlambang A."/>
            <person name="Guo Y."/>
            <person name="Takashima Y."/>
            <person name="Nishizawa T."/>
        </authorList>
    </citation>
    <scope>NUCLEOTIDE SEQUENCE</scope>
    <source>
        <strain evidence="11">E1425</strain>
    </source>
</reference>
<evidence type="ECO:0000256" key="2">
    <source>
        <dbReference type="ARBA" id="ARBA00004922"/>
    </source>
</evidence>
<dbReference type="PANTHER" id="PTHR11742:SF103">
    <property type="entry name" value="ENDOPLASMIC RETICULUM MANNOSIDASE MNL2-RELATED"/>
    <property type="match status" value="1"/>
</dbReference>
<keyword evidence="6" id="KW-0479">Metal-binding</keyword>